<evidence type="ECO:0000259" key="1">
    <source>
        <dbReference type="Pfam" id="PF00024"/>
    </source>
</evidence>
<name>A0A9W6F849_9CHLO</name>
<dbReference type="AlphaFoldDB" id="A0A9W6F849"/>
<comment type="caution">
    <text evidence="2">The sequence shown here is derived from an EMBL/GenBank/DDBJ whole genome shotgun (WGS) entry which is preliminary data.</text>
</comment>
<organism evidence="2 3">
    <name type="scientific">Pleodorina starrii</name>
    <dbReference type="NCBI Taxonomy" id="330485"/>
    <lineage>
        <taxon>Eukaryota</taxon>
        <taxon>Viridiplantae</taxon>
        <taxon>Chlorophyta</taxon>
        <taxon>core chlorophytes</taxon>
        <taxon>Chlorophyceae</taxon>
        <taxon>CS clade</taxon>
        <taxon>Chlamydomonadales</taxon>
        <taxon>Volvocaceae</taxon>
        <taxon>Pleodorina</taxon>
    </lineage>
</organism>
<evidence type="ECO:0000313" key="2">
    <source>
        <dbReference type="EMBL" id="GLC59997.1"/>
    </source>
</evidence>
<evidence type="ECO:0000313" key="3">
    <source>
        <dbReference type="Proteomes" id="UP001165080"/>
    </source>
</evidence>
<feature type="domain" description="Apple" evidence="1">
    <location>
        <begin position="19"/>
        <end position="67"/>
    </location>
</feature>
<keyword evidence="3" id="KW-1185">Reference proteome</keyword>
<dbReference type="Proteomes" id="UP001165080">
    <property type="component" value="Unassembled WGS sequence"/>
</dbReference>
<sequence>MHLQYGAAYGDDSAALLATSTQPDESACCQACYVRSTCLYWDWERSTRTCRLKGDQGRSIPAGQLIPGFWRNSDRVAGGKRGECVAKPASGGGPLDET</sequence>
<dbReference type="EMBL" id="BRXU01000031">
    <property type="protein sequence ID" value="GLC59997.1"/>
    <property type="molecule type" value="Genomic_DNA"/>
</dbReference>
<proteinExistence type="predicted"/>
<dbReference type="InterPro" id="IPR003609">
    <property type="entry name" value="Pan_app"/>
</dbReference>
<dbReference type="Pfam" id="PF00024">
    <property type="entry name" value="PAN_1"/>
    <property type="match status" value="1"/>
</dbReference>
<gene>
    <name evidence="2" type="primary">PLESTBF000756</name>
    <name evidence="2" type="ORF">PLESTB_001562100</name>
</gene>
<reference evidence="2 3" key="1">
    <citation type="journal article" date="2023" name="Commun. Biol.">
        <title>Reorganization of the ancestral sex-determining regions during the evolution of trioecy in Pleodorina starrii.</title>
        <authorList>
            <person name="Takahashi K."/>
            <person name="Suzuki S."/>
            <person name="Kawai-Toyooka H."/>
            <person name="Yamamoto K."/>
            <person name="Hamaji T."/>
            <person name="Ootsuki R."/>
            <person name="Yamaguchi H."/>
            <person name="Kawachi M."/>
            <person name="Higashiyama T."/>
            <person name="Nozaki H."/>
        </authorList>
    </citation>
    <scope>NUCLEOTIDE SEQUENCE [LARGE SCALE GENOMIC DNA]</scope>
    <source>
        <strain evidence="2 3">NIES-4479</strain>
    </source>
</reference>
<accession>A0A9W6F849</accession>
<dbReference type="Gene3D" id="3.50.4.10">
    <property type="entry name" value="Hepatocyte Growth Factor"/>
    <property type="match status" value="1"/>
</dbReference>
<protein>
    <recommendedName>
        <fullName evidence="1">Apple domain-containing protein</fullName>
    </recommendedName>
</protein>